<dbReference type="Proteomes" id="UP000503447">
    <property type="component" value="Chromosome"/>
</dbReference>
<evidence type="ECO:0000313" key="2">
    <source>
        <dbReference type="Proteomes" id="UP000503447"/>
    </source>
</evidence>
<dbReference type="KEGG" id="ftj:FTUN_7298"/>
<name>A0A6M5Z047_9BACT</name>
<dbReference type="AlphaFoldDB" id="A0A6M5Z047"/>
<protein>
    <recommendedName>
        <fullName evidence="3">Lipoprotein</fullName>
    </recommendedName>
</protein>
<accession>A0A6M5Z047</accession>
<keyword evidence="2" id="KW-1185">Reference proteome</keyword>
<evidence type="ECO:0008006" key="3">
    <source>
        <dbReference type="Google" id="ProtNLM"/>
    </source>
</evidence>
<dbReference type="EMBL" id="CP053452">
    <property type="protein sequence ID" value="QJW99679.1"/>
    <property type="molecule type" value="Genomic_DNA"/>
</dbReference>
<dbReference type="RefSeq" id="WP_171474601.1">
    <property type="nucleotide sequence ID" value="NZ_CP053452.2"/>
</dbReference>
<organism evidence="1 2">
    <name type="scientific">Frigoriglobus tundricola</name>
    <dbReference type="NCBI Taxonomy" id="2774151"/>
    <lineage>
        <taxon>Bacteria</taxon>
        <taxon>Pseudomonadati</taxon>
        <taxon>Planctomycetota</taxon>
        <taxon>Planctomycetia</taxon>
        <taxon>Gemmatales</taxon>
        <taxon>Gemmataceae</taxon>
        <taxon>Frigoriglobus</taxon>
    </lineage>
</organism>
<evidence type="ECO:0000313" key="1">
    <source>
        <dbReference type="EMBL" id="QJW99679.1"/>
    </source>
</evidence>
<gene>
    <name evidence="1" type="ORF">FTUN_7298</name>
</gene>
<reference evidence="2" key="1">
    <citation type="submission" date="2020-05" db="EMBL/GenBank/DDBJ databases">
        <title>Frigoriglobus tundricola gen. nov., sp. nov., a psychrotolerant cellulolytic planctomycete of the family Gemmataceae with two divergent copies of 16S rRNA gene.</title>
        <authorList>
            <person name="Kulichevskaya I.S."/>
            <person name="Ivanova A.A."/>
            <person name="Naumoff D.G."/>
            <person name="Beletsky A.V."/>
            <person name="Rijpstra W.I.C."/>
            <person name="Sinninghe Damste J.S."/>
            <person name="Mardanov A.V."/>
            <person name="Ravin N.V."/>
            <person name="Dedysh S.N."/>
        </authorList>
    </citation>
    <scope>NUCLEOTIDE SEQUENCE [LARGE SCALE GENOMIC DNA]</scope>
    <source>
        <strain evidence="2">PL17</strain>
    </source>
</reference>
<sequence>MRLWILPIAALAGFTLGCNKSPEGGATGHSTTPSGSTGTFKLELPGALTAKDVKQGDKHSFDAKVDRSSGFQKDVTLKVEAPSKIEVTLDKDTVKASDADTKFHITVAVAKDAPIGKQVIKVTGTPAAGGGAPTTGEFEINVTSK</sequence>
<proteinExistence type="predicted"/>
<dbReference type="PROSITE" id="PS51257">
    <property type="entry name" value="PROKAR_LIPOPROTEIN"/>
    <property type="match status" value="1"/>
</dbReference>